<evidence type="ECO:0000313" key="5">
    <source>
        <dbReference type="EMBL" id="NEU74309.1"/>
    </source>
</evidence>
<dbReference type="Proteomes" id="UP000031549">
    <property type="component" value="Unassembled WGS sequence"/>
</dbReference>
<evidence type="ECO:0000313" key="6">
    <source>
        <dbReference type="Proteomes" id="UP000031549"/>
    </source>
</evidence>
<dbReference type="InterPro" id="IPR001270">
    <property type="entry name" value="ClpA/B"/>
</dbReference>
<dbReference type="Pfam" id="PF07724">
    <property type="entry name" value="AAA_2"/>
    <property type="match status" value="1"/>
</dbReference>
<dbReference type="AlphaFoldDB" id="A0A846HBZ9"/>
<accession>A0A846HBZ9</accession>
<dbReference type="SUPFAM" id="SSF52540">
    <property type="entry name" value="P-loop containing nucleoside triphosphate hydrolases"/>
    <property type="match status" value="1"/>
</dbReference>
<keyword evidence="1" id="KW-0547">Nucleotide-binding</keyword>
<comment type="caution">
    <text evidence="5">The sequence shown here is derived from an EMBL/GenBank/DDBJ whole genome shotgun (WGS) entry which is preliminary data.</text>
</comment>
<dbReference type="PANTHER" id="PTHR11638">
    <property type="entry name" value="ATP-DEPENDENT CLP PROTEASE"/>
    <property type="match status" value="1"/>
</dbReference>
<dbReference type="GO" id="GO:0034605">
    <property type="term" value="P:cellular response to heat"/>
    <property type="evidence" value="ECO:0007669"/>
    <property type="project" value="TreeGrafter"/>
</dbReference>
<feature type="region of interest" description="Disordered" evidence="3">
    <location>
        <begin position="124"/>
        <end position="144"/>
    </location>
</feature>
<evidence type="ECO:0000256" key="1">
    <source>
        <dbReference type="ARBA" id="ARBA00022741"/>
    </source>
</evidence>
<feature type="domain" description="AAA+ ATPase" evidence="4">
    <location>
        <begin position="405"/>
        <end position="556"/>
    </location>
</feature>
<sequence length="702" mass="79659">MTLYIVVTITLDFRPCLKDRGIIREDYPCRIFCVFAMFPISARWIQEFEKHLYRRQHLILYSNIHDQFLWEGTYQGMAEFLNAYFLNLGFDLIIRYDPVDGLTFPQSEMRQLFDELARQRLAESNKERLGQSSTPTAPAIADPMQLPSRANPGAVVQRLTSTYLSPDVAFGHLRAVISQPLTSVVAIADLGDMLTADPERYLVDERHLLMLLKKCTLEGAVIREGHLTGYRNTLILLASDLRRVPAWFYTSNPFVALVQVSRPNKEERLQFILRFGQKGFYGGDQINVQRSSPQQLCDLELAAEEFAALTEGFQTMDLEAIRHTSWRERIPLGPKTVLRLVDFYKFGQRDEPFEKISADKIAYAREELSESVIGQPRAIEAVTNLLTSAKVGISLSNVSGRNSKPKGIFFFVGPTGVGKTELAKSLTRLIFGDEQAFARFDMSEYKEEHAAEKLAGAPPGFVGYEEGGILTNRILERPYSILLFDEIEKAHPKVLDKFLQILEDGRLTDGKGQTAYFNQTVIIFTSNIGASDLSDPQTGAIIRNGIMTEVQRQGVNSFNYGQVEAHFRSEVHWHFTSRIGRAELLNRLGDSIVVFDLLRPEFVWKIGEKFLRQLAESAWDKYQLMVLFQTSVLEVLSINMQEADNLLFGGRRIKTLLETLIERPLNRWIFENYPDFNVLAGKRLIVGLGHNSVLSVTESLSG</sequence>
<reference evidence="5 6" key="1">
    <citation type="journal article" date="2015" name="Genome Announc.">
        <title>Draft Genome Sequence of Cyanobacterium Hassallia byssoidea Strain VB512170, Isolated from Monuments in India.</title>
        <authorList>
            <person name="Singh D."/>
            <person name="Chandrababunaidu M.M."/>
            <person name="Panda A."/>
            <person name="Sen D."/>
            <person name="Bhattacharyya S."/>
            <person name="Adhikary S.P."/>
            <person name="Tripathy S."/>
        </authorList>
    </citation>
    <scope>NUCLEOTIDE SEQUENCE [LARGE SCALE GENOMIC DNA]</scope>
    <source>
        <strain evidence="5 6">VB512170</strain>
    </source>
</reference>
<evidence type="ECO:0000256" key="3">
    <source>
        <dbReference type="SAM" id="MobiDB-lite"/>
    </source>
</evidence>
<dbReference type="PRINTS" id="PR00300">
    <property type="entry name" value="CLPPROTEASEA"/>
</dbReference>
<dbReference type="InterPro" id="IPR050130">
    <property type="entry name" value="ClpA_ClpB"/>
</dbReference>
<dbReference type="InterPro" id="IPR003959">
    <property type="entry name" value="ATPase_AAA_core"/>
</dbReference>
<gene>
    <name evidence="5" type="ORF">PI95_017520</name>
</gene>
<organism evidence="5 6">
    <name type="scientific">Hassallia byssoidea VB512170</name>
    <dbReference type="NCBI Taxonomy" id="1304833"/>
    <lineage>
        <taxon>Bacteria</taxon>
        <taxon>Bacillati</taxon>
        <taxon>Cyanobacteriota</taxon>
        <taxon>Cyanophyceae</taxon>
        <taxon>Nostocales</taxon>
        <taxon>Tolypothrichaceae</taxon>
        <taxon>Hassallia</taxon>
    </lineage>
</organism>
<keyword evidence="5" id="KW-0645">Protease</keyword>
<dbReference type="PANTHER" id="PTHR11638:SF18">
    <property type="entry name" value="HEAT SHOCK PROTEIN 104"/>
    <property type="match status" value="1"/>
</dbReference>
<keyword evidence="5" id="KW-0378">Hydrolase</keyword>
<dbReference type="GO" id="GO:0006508">
    <property type="term" value="P:proteolysis"/>
    <property type="evidence" value="ECO:0007669"/>
    <property type="project" value="UniProtKB-KW"/>
</dbReference>
<protein>
    <submittedName>
        <fullName evidence="5">ATP-dependent Clp protease ATP-binding subunit</fullName>
    </submittedName>
</protein>
<name>A0A846HBZ9_9CYAN</name>
<dbReference type="InterPro" id="IPR027417">
    <property type="entry name" value="P-loop_NTPase"/>
</dbReference>
<evidence type="ECO:0000259" key="4">
    <source>
        <dbReference type="SMART" id="SM00382"/>
    </source>
</evidence>
<dbReference type="GO" id="GO:0008233">
    <property type="term" value="F:peptidase activity"/>
    <property type="evidence" value="ECO:0007669"/>
    <property type="project" value="UniProtKB-KW"/>
</dbReference>
<dbReference type="CDD" id="cd19499">
    <property type="entry name" value="RecA-like_ClpB_Hsp104-like"/>
    <property type="match status" value="1"/>
</dbReference>
<dbReference type="SMART" id="SM00382">
    <property type="entry name" value="AAA"/>
    <property type="match status" value="1"/>
</dbReference>
<proteinExistence type="predicted"/>
<dbReference type="InterPro" id="IPR003593">
    <property type="entry name" value="AAA+_ATPase"/>
</dbReference>
<dbReference type="GO" id="GO:0005524">
    <property type="term" value="F:ATP binding"/>
    <property type="evidence" value="ECO:0007669"/>
    <property type="project" value="UniProtKB-KW"/>
</dbReference>
<dbReference type="EMBL" id="JTCM02000039">
    <property type="protein sequence ID" value="NEU74309.1"/>
    <property type="molecule type" value="Genomic_DNA"/>
</dbReference>
<evidence type="ECO:0000256" key="2">
    <source>
        <dbReference type="ARBA" id="ARBA00022840"/>
    </source>
</evidence>
<dbReference type="GO" id="GO:0016887">
    <property type="term" value="F:ATP hydrolysis activity"/>
    <property type="evidence" value="ECO:0007669"/>
    <property type="project" value="InterPro"/>
</dbReference>
<keyword evidence="6" id="KW-1185">Reference proteome</keyword>
<dbReference type="GO" id="GO:0005737">
    <property type="term" value="C:cytoplasm"/>
    <property type="evidence" value="ECO:0007669"/>
    <property type="project" value="TreeGrafter"/>
</dbReference>
<keyword evidence="2 5" id="KW-0067">ATP-binding</keyword>
<dbReference type="Gene3D" id="3.40.50.300">
    <property type="entry name" value="P-loop containing nucleotide triphosphate hydrolases"/>
    <property type="match status" value="1"/>
</dbReference>